<feature type="chain" id="PRO_5016795306" evidence="1">
    <location>
        <begin position="21"/>
        <end position="438"/>
    </location>
</feature>
<evidence type="ECO:0000313" key="2">
    <source>
        <dbReference type="EMBL" id="RCX03281.1"/>
    </source>
</evidence>
<dbReference type="PANTHER" id="PTHR12558">
    <property type="entry name" value="CELL DIVISION CYCLE 16,23,27"/>
    <property type="match status" value="1"/>
</dbReference>
<proteinExistence type="predicted"/>
<gene>
    <name evidence="2" type="ORF">DES35_103163</name>
</gene>
<dbReference type="SUPFAM" id="SSF81901">
    <property type="entry name" value="HCP-like"/>
    <property type="match status" value="1"/>
</dbReference>
<evidence type="ECO:0000313" key="3">
    <source>
        <dbReference type="Proteomes" id="UP000253517"/>
    </source>
</evidence>
<dbReference type="SMART" id="SM00028">
    <property type="entry name" value="TPR"/>
    <property type="match status" value="5"/>
</dbReference>
<dbReference type="AlphaFoldDB" id="A0A369A265"/>
<organism evidence="2 3">
    <name type="scientific">Schleiferia thermophila</name>
    <dbReference type="NCBI Taxonomy" id="884107"/>
    <lineage>
        <taxon>Bacteria</taxon>
        <taxon>Pseudomonadati</taxon>
        <taxon>Bacteroidota</taxon>
        <taxon>Flavobacteriia</taxon>
        <taxon>Flavobacteriales</taxon>
        <taxon>Schleiferiaceae</taxon>
        <taxon>Schleiferia</taxon>
    </lineage>
</organism>
<sequence>MKKSAILILVVATFCLEAQIGPTVSSAVIALERRNDLPDAKRNIDNATVKLNEVGTANVKPKDLAKYYYYNGKIHLEIYTSQDNAVANLEPRALDIAAENLKKCLEYEKSIGKKFFTDVAVTDMYAVIGQVQRRGERAARNEQLEEAYKDFMLSYELGQTPGIDVLDTVMLYNASLMKFNARDFQEAIRLFNKLIELDYKGVQYIVYDNEQKRDVQFGSPQEMKRNLKIRPDRFTNPREEGDIRPDILLMLAVAYKSIDDKENYTAVLKKARSMYPNDERFIREELDSFIKAKQYDKAIENLRLSLQNDPNNKLFWFIMGTIYHTEMNDLKQAEEAYNKALELDENYADVLYMKGLIYVSKANDIIEQMNKLSINETKKYEKLKAEQLEMFKKALPLFERAFDINPKDKDTIKALREVYYKTGNAQKAMEMDKLLQQS</sequence>
<dbReference type="Gene3D" id="1.25.40.10">
    <property type="entry name" value="Tetratricopeptide repeat domain"/>
    <property type="match status" value="2"/>
</dbReference>
<dbReference type="PANTHER" id="PTHR12558:SF13">
    <property type="entry name" value="CELL DIVISION CYCLE PROTEIN 27 HOMOLOG"/>
    <property type="match status" value="1"/>
</dbReference>
<dbReference type="InterPro" id="IPR011990">
    <property type="entry name" value="TPR-like_helical_dom_sf"/>
</dbReference>
<keyword evidence="3" id="KW-1185">Reference proteome</keyword>
<name>A0A369A265_9FLAO</name>
<dbReference type="Pfam" id="PF13181">
    <property type="entry name" value="TPR_8"/>
    <property type="match status" value="1"/>
</dbReference>
<comment type="caution">
    <text evidence="2">The sequence shown here is derived from an EMBL/GenBank/DDBJ whole genome shotgun (WGS) entry which is preliminary data.</text>
</comment>
<dbReference type="RefSeq" id="WP_114366325.1">
    <property type="nucleotide sequence ID" value="NZ_BHZF01000003.1"/>
</dbReference>
<protein>
    <submittedName>
        <fullName evidence="2">Tetratricopeptide repeat protein</fullName>
    </submittedName>
</protein>
<dbReference type="EMBL" id="QPJS01000003">
    <property type="protein sequence ID" value="RCX03281.1"/>
    <property type="molecule type" value="Genomic_DNA"/>
</dbReference>
<reference evidence="2 3" key="1">
    <citation type="submission" date="2018-07" db="EMBL/GenBank/DDBJ databases">
        <title>Genomic Encyclopedia of Type Strains, Phase IV (KMG-IV): sequencing the most valuable type-strain genomes for metagenomic binning, comparative biology and taxonomic classification.</title>
        <authorList>
            <person name="Goeker M."/>
        </authorList>
    </citation>
    <scope>NUCLEOTIDE SEQUENCE [LARGE SCALE GENOMIC DNA]</scope>
    <source>
        <strain evidence="2 3">DSM 21410</strain>
    </source>
</reference>
<dbReference type="Proteomes" id="UP000253517">
    <property type="component" value="Unassembled WGS sequence"/>
</dbReference>
<dbReference type="InterPro" id="IPR019734">
    <property type="entry name" value="TPR_rpt"/>
</dbReference>
<feature type="signal peptide" evidence="1">
    <location>
        <begin position="1"/>
        <end position="20"/>
    </location>
</feature>
<keyword evidence="1" id="KW-0732">Signal</keyword>
<dbReference type="SUPFAM" id="SSF48452">
    <property type="entry name" value="TPR-like"/>
    <property type="match status" value="1"/>
</dbReference>
<evidence type="ECO:0000256" key="1">
    <source>
        <dbReference type="SAM" id="SignalP"/>
    </source>
</evidence>
<accession>A0A369A265</accession>